<feature type="compositionally biased region" description="Polar residues" evidence="1">
    <location>
        <begin position="30"/>
        <end position="43"/>
    </location>
</feature>
<evidence type="ECO:0000256" key="2">
    <source>
        <dbReference type="SAM" id="SignalP"/>
    </source>
</evidence>
<dbReference type="KEGG" id="celz:E5225_01245"/>
<reference evidence="3 4" key="1">
    <citation type="submission" date="2019-04" db="EMBL/GenBank/DDBJ databases">
        <title>Isolation and identification of Cellulomonas shaoxiangyii sp. Nov. isolated from feces of the Tibetan antelopes (Pantholops hodgsonii) in the Qinghai-Tibet plateau of China.</title>
        <authorList>
            <person name="Tian Z."/>
        </authorList>
    </citation>
    <scope>NUCLEOTIDE SEQUENCE [LARGE SCALE GENOMIC DNA]</scope>
    <source>
        <strain evidence="3 4">Z28</strain>
    </source>
</reference>
<feature type="region of interest" description="Disordered" evidence="1">
    <location>
        <begin position="29"/>
        <end position="81"/>
    </location>
</feature>
<dbReference type="AlphaFoldDB" id="A0A4P7SEC8"/>
<evidence type="ECO:0000256" key="1">
    <source>
        <dbReference type="SAM" id="MobiDB-lite"/>
    </source>
</evidence>
<organism evidence="3 4">
    <name type="scientific">Cellulomonas shaoxiangyii</name>
    <dbReference type="NCBI Taxonomy" id="2566013"/>
    <lineage>
        <taxon>Bacteria</taxon>
        <taxon>Bacillati</taxon>
        <taxon>Actinomycetota</taxon>
        <taxon>Actinomycetes</taxon>
        <taxon>Micrococcales</taxon>
        <taxon>Cellulomonadaceae</taxon>
        <taxon>Cellulomonas</taxon>
    </lineage>
</organism>
<feature type="chain" id="PRO_5020438126" description="Secreted protein" evidence="2">
    <location>
        <begin position="27"/>
        <end position="81"/>
    </location>
</feature>
<name>A0A4P7SEC8_9CELL</name>
<feature type="signal peptide" evidence="2">
    <location>
        <begin position="1"/>
        <end position="26"/>
    </location>
</feature>
<keyword evidence="2" id="KW-0732">Signal</keyword>
<accession>A0A4P7SEC8</accession>
<keyword evidence="4" id="KW-1185">Reference proteome</keyword>
<feature type="compositionally biased region" description="Low complexity" evidence="1">
    <location>
        <begin position="45"/>
        <end position="56"/>
    </location>
</feature>
<protein>
    <recommendedName>
        <fullName evidence="5">Secreted protein</fullName>
    </recommendedName>
</protein>
<sequence length="81" mass="8250">MTARAASTTVRACACTAAADSWVAGAWTPSAPTTVPVWSSTGAATPRTSGSPSRSSIAKPRRRVRSSSARSSPGSVMVRDV</sequence>
<evidence type="ECO:0008006" key="5">
    <source>
        <dbReference type="Google" id="ProtNLM"/>
    </source>
</evidence>
<proteinExistence type="predicted"/>
<evidence type="ECO:0000313" key="4">
    <source>
        <dbReference type="Proteomes" id="UP000296469"/>
    </source>
</evidence>
<gene>
    <name evidence="3" type="ORF">E5225_01245</name>
</gene>
<dbReference type="EMBL" id="CP039291">
    <property type="protein sequence ID" value="QCB92382.1"/>
    <property type="molecule type" value="Genomic_DNA"/>
</dbReference>
<evidence type="ECO:0000313" key="3">
    <source>
        <dbReference type="EMBL" id="QCB92382.1"/>
    </source>
</evidence>
<dbReference type="Proteomes" id="UP000296469">
    <property type="component" value="Chromosome"/>
</dbReference>